<comment type="caution">
    <text evidence="2">The sequence shown here is derived from an EMBL/GenBank/DDBJ whole genome shotgun (WGS) entry which is preliminary data.</text>
</comment>
<dbReference type="Pfam" id="PF24875">
    <property type="entry name" value="DUF7736"/>
    <property type="match status" value="1"/>
</dbReference>
<dbReference type="RefSeq" id="WP_211802189.1">
    <property type="nucleotide sequence ID" value="NZ_JAGSCS010000014.1"/>
</dbReference>
<evidence type="ECO:0000313" key="3">
    <source>
        <dbReference type="Proteomes" id="UP000675379"/>
    </source>
</evidence>
<dbReference type="Proteomes" id="UP000675379">
    <property type="component" value="Unassembled WGS sequence"/>
</dbReference>
<dbReference type="AlphaFoldDB" id="A0A941CQ02"/>
<sequence length="67" mass="7760">MITKREAAIISAYTGFLLGEWDEVHKYIEELMGRPVWTHEMPNLWDEIQAKAKPDFLKLEVGNGADR</sequence>
<evidence type="ECO:0000259" key="1">
    <source>
        <dbReference type="Pfam" id="PF24875"/>
    </source>
</evidence>
<organism evidence="2 3">
    <name type="scientific">Proteiniclasticum sediminis</name>
    <dbReference type="NCBI Taxonomy" id="2804028"/>
    <lineage>
        <taxon>Bacteria</taxon>
        <taxon>Bacillati</taxon>
        <taxon>Bacillota</taxon>
        <taxon>Clostridia</taxon>
        <taxon>Eubacteriales</taxon>
        <taxon>Clostridiaceae</taxon>
        <taxon>Proteiniclasticum</taxon>
    </lineage>
</organism>
<feature type="domain" description="DUF7736" evidence="1">
    <location>
        <begin position="4"/>
        <end position="60"/>
    </location>
</feature>
<keyword evidence="3" id="KW-1185">Reference proteome</keyword>
<protein>
    <recommendedName>
        <fullName evidence="1">DUF7736 domain-containing protein</fullName>
    </recommendedName>
</protein>
<gene>
    <name evidence="2" type="ORF">KCG48_10540</name>
</gene>
<dbReference type="EMBL" id="JAGSCS010000014">
    <property type="protein sequence ID" value="MBR0576770.1"/>
    <property type="molecule type" value="Genomic_DNA"/>
</dbReference>
<accession>A0A941CQ02</accession>
<reference evidence="2" key="1">
    <citation type="submission" date="2021-04" db="EMBL/GenBank/DDBJ databases">
        <title>Proteiniclasticum sedimins sp. nov., an obligate anaerobic bacterium isolated from anaerobic sludge.</title>
        <authorList>
            <person name="Liu J."/>
        </authorList>
    </citation>
    <scope>NUCLEOTIDE SEQUENCE</scope>
    <source>
        <strain evidence="2">BAD-10</strain>
    </source>
</reference>
<name>A0A941CQ02_9CLOT</name>
<proteinExistence type="predicted"/>
<evidence type="ECO:0000313" key="2">
    <source>
        <dbReference type="EMBL" id="MBR0576770.1"/>
    </source>
</evidence>
<dbReference type="InterPro" id="IPR056638">
    <property type="entry name" value="DUF7736"/>
</dbReference>